<accession>A0AA49JFF7</accession>
<dbReference type="AlphaFoldDB" id="A0AA49JFF7"/>
<protein>
    <submittedName>
        <fullName evidence="1">Uncharacterized protein</fullName>
    </submittedName>
</protein>
<dbReference type="EMBL" id="CP120682">
    <property type="protein sequence ID" value="WKN34990.1"/>
    <property type="molecule type" value="Genomic_DNA"/>
</dbReference>
<proteinExistence type="predicted"/>
<reference evidence="1" key="2">
    <citation type="journal article" date="2024" name="Antonie Van Leeuwenhoek">
        <title>Roseihalotalea indica gen. nov., sp. nov., a halophilic Bacteroidetes from mesopelagic Southwest Indian Ocean with higher carbohydrate metabolic potential.</title>
        <authorList>
            <person name="Chen B."/>
            <person name="Zhang M."/>
            <person name="Lin D."/>
            <person name="Ye J."/>
            <person name="Tang K."/>
        </authorList>
    </citation>
    <scope>NUCLEOTIDE SEQUENCE</scope>
    <source>
        <strain evidence="1">TK19036</strain>
    </source>
</reference>
<organism evidence="1">
    <name type="scientific">Roseihalotalea indica</name>
    <dbReference type="NCBI Taxonomy" id="2867963"/>
    <lineage>
        <taxon>Bacteria</taxon>
        <taxon>Pseudomonadati</taxon>
        <taxon>Bacteroidota</taxon>
        <taxon>Cytophagia</taxon>
        <taxon>Cytophagales</taxon>
        <taxon>Catalimonadaceae</taxon>
        <taxon>Roseihalotalea</taxon>
    </lineage>
</organism>
<gene>
    <name evidence="1" type="ORF">K4G66_21675</name>
</gene>
<evidence type="ECO:0000313" key="1">
    <source>
        <dbReference type="EMBL" id="WKN34990.1"/>
    </source>
</evidence>
<name>A0AA49JFF7_9BACT</name>
<sequence length="72" mass="8426">MESTPDMQRMIRFYQSELQTLAKAVAEAPAAERFTLLYRMNKLKQVLILMEEVDLSIEQLMKKVSNFSVSRK</sequence>
<reference evidence="1" key="1">
    <citation type="journal article" date="2023" name="Comput. Struct. Biotechnol. J.">
        <title>Discovery of a novel marine Bacteroidetes with a rich repertoire of carbohydrate-active enzymes.</title>
        <authorList>
            <person name="Chen B."/>
            <person name="Liu G."/>
            <person name="Chen Q."/>
            <person name="Wang H."/>
            <person name="Liu L."/>
            <person name="Tang K."/>
        </authorList>
    </citation>
    <scope>NUCLEOTIDE SEQUENCE</scope>
    <source>
        <strain evidence="1">TK19036</strain>
    </source>
</reference>